<dbReference type="GO" id="GO:0008270">
    <property type="term" value="F:zinc ion binding"/>
    <property type="evidence" value="ECO:0007669"/>
    <property type="project" value="UniProtKB-UniRule"/>
</dbReference>
<name>A0A7R9FLJ5_9NEOP</name>
<dbReference type="FunFam" id="3.30.160.60:FF:000446">
    <property type="entry name" value="Zinc finger protein"/>
    <property type="match status" value="1"/>
</dbReference>
<dbReference type="InterPro" id="IPR013087">
    <property type="entry name" value="Znf_C2H2_type"/>
</dbReference>
<evidence type="ECO:0008006" key="12">
    <source>
        <dbReference type="Google" id="ProtNLM"/>
    </source>
</evidence>
<dbReference type="GO" id="GO:0005634">
    <property type="term" value="C:nucleus"/>
    <property type="evidence" value="ECO:0007669"/>
    <property type="project" value="UniProtKB-SubCell"/>
</dbReference>
<evidence type="ECO:0000256" key="1">
    <source>
        <dbReference type="ARBA" id="ARBA00004123"/>
    </source>
</evidence>
<evidence type="ECO:0000256" key="3">
    <source>
        <dbReference type="ARBA" id="ARBA00022737"/>
    </source>
</evidence>
<dbReference type="InterPro" id="IPR050331">
    <property type="entry name" value="Zinc_finger"/>
</dbReference>
<dbReference type="PROSITE" id="PS50157">
    <property type="entry name" value="ZINC_FINGER_C2H2_2"/>
    <property type="match status" value="4"/>
</dbReference>
<organism evidence="11">
    <name type="scientific">Timema tahoe</name>
    <dbReference type="NCBI Taxonomy" id="61484"/>
    <lineage>
        <taxon>Eukaryota</taxon>
        <taxon>Metazoa</taxon>
        <taxon>Ecdysozoa</taxon>
        <taxon>Arthropoda</taxon>
        <taxon>Hexapoda</taxon>
        <taxon>Insecta</taxon>
        <taxon>Pterygota</taxon>
        <taxon>Neoptera</taxon>
        <taxon>Polyneoptera</taxon>
        <taxon>Phasmatodea</taxon>
        <taxon>Timematodea</taxon>
        <taxon>Timematoidea</taxon>
        <taxon>Timematidae</taxon>
        <taxon>Timema</taxon>
    </lineage>
</organism>
<dbReference type="PANTHER" id="PTHR16515">
    <property type="entry name" value="PR DOMAIN ZINC FINGER PROTEIN"/>
    <property type="match status" value="1"/>
</dbReference>
<feature type="binding site" evidence="8">
    <location>
        <position position="59"/>
    </location>
    <ligand>
        <name>Zn(2+)</name>
        <dbReference type="ChEBI" id="CHEBI:29105"/>
    </ligand>
</feature>
<keyword evidence="3" id="KW-0677">Repeat</keyword>
<feature type="domain" description="C2H2-type" evidence="9">
    <location>
        <begin position="396"/>
        <end position="423"/>
    </location>
</feature>
<keyword evidence="5 8" id="KW-0862">Zinc</keyword>
<dbReference type="SMART" id="SM00355">
    <property type="entry name" value="ZnF_C2H2"/>
    <property type="match status" value="5"/>
</dbReference>
<comment type="subcellular location">
    <subcellularLocation>
        <location evidence="1">Nucleus</location>
    </subcellularLocation>
</comment>
<protein>
    <recommendedName>
        <fullName evidence="12">Zinc finger protein</fullName>
    </recommendedName>
</protein>
<dbReference type="EMBL" id="OE001046">
    <property type="protein sequence ID" value="CAD7455841.1"/>
    <property type="molecule type" value="Genomic_DNA"/>
</dbReference>
<feature type="binding site" evidence="8">
    <location>
        <position position="10"/>
    </location>
    <ligand>
        <name>Zn(2+)</name>
        <dbReference type="ChEBI" id="CHEBI:29105"/>
    </ligand>
</feature>
<dbReference type="SMART" id="SM00868">
    <property type="entry name" value="zf-AD"/>
    <property type="match status" value="2"/>
</dbReference>
<evidence type="ECO:0000313" key="11">
    <source>
        <dbReference type="EMBL" id="CAD7455841.1"/>
    </source>
</evidence>
<dbReference type="FunFam" id="3.30.160.60:FF:000176">
    <property type="entry name" value="zinc finger protein 70"/>
    <property type="match status" value="1"/>
</dbReference>
<dbReference type="Pfam" id="PF07776">
    <property type="entry name" value="zf-AD"/>
    <property type="match status" value="1"/>
</dbReference>
<dbReference type="PROSITE" id="PS51915">
    <property type="entry name" value="ZAD"/>
    <property type="match status" value="1"/>
</dbReference>
<feature type="domain" description="C2H2-type" evidence="9">
    <location>
        <begin position="326"/>
        <end position="349"/>
    </location>
</feature>
<dbReference type="InterPro" id="IPR036236">
    <property type="entry name" value="Znf_C2H2_sf"/>
</dbReference>
<proteinExistence type="predicted"/>
<dbReference type="InterPro" id="IPR012934">
    <property type="entry name" value="Znf_AD"/>
</dbReference>
<feature type="binding site" evidence="8">
    <location>
        <position position="13"/>
    </location>
    <ligand>
        <name>Zn(2+)</name>
        <dbReference type="ChEBI" id="CHEBI:29105"/>
    </ligand>
</feature>
<dbReference type="PANTHER" id="PTHR16515:SF66">
    <property type="entry name" value="C2H2-TYPE DOMAIN-CONTAINING PROTEIN"/>
    <property type="match status" value="1"/>
</dbReference>
<dbReference type="PROSITE" id="PS00028">
    <property type="entry name" value="ZINC_FINGER_C2H2_1"/>
    <property type="match status" value="3"/>
</dbReference>
<dbReference type="Gene3D" id="3.40.1800.20">
    <property type="match status" value="1"/>
</dbReference>
<dbReference type="SUPFAM" id="SSF57667">
    <property type="entry name" value="beta-beta-alpha zinc fingers"/>
    <property type="match status" value="2"/>
</dbReference>
<evidence type="ECO:0000256" key="5">
    <source>
        <dbReference type="ARBA" id="ARBA00022833"/>
    </source>
</evidence>
<sequence>MDSLFPHNKCRLCGLVKTEVLDLYSTSARSKGLLSKVNKLLPKEIVHIVAGDGLPKFVCLDCEMIVNSFAQFSARVQDVQKLLETEKLGFGKVQAYALRSGYLRDTSWRLDKLAELGLELNNLRSGYLWDTSWRLEKLAELGLELNNLRSGYLWDTSWKLEKLEGIWTVARCSMSTLIGPVIISKFQEPNPFPPPKYPLGVLLEVAVTLKDNSQLDEIRSNHVNEFVMKVPSIDCTLGGTDNIRGSPTVTVGPDNKVECMLCQCFLEAAEHTTLHMVTHGIGTIVCRCRVCGQQGDLSYFQQTGERFSQKSSLKLHKQSHTGINPHTCHQCGQKFRFKVSLLSHILSLHGTSGGDEHFFKNKVSKLPHTCDVCGRKFATLYKIRRHYRSHTKDRPYKCERCGRLFSQSGNLNLHKKKHEDDGNVTTQTFNVPLLVQFMPQTNRDGVMHPKCTEVVLSHQLSTLEPSLLSSSAKNQDHTTQFDPSLRPQFEQTSSEYMVSVEGTIKDKNTDTELFSPFSHDGLLFIDEGAGTSSESITLPTFSSIQAGAMPH</sequence>
<keyword evidence="4 7" id="KW-0863">Zinc-finger</keyword>
<accession>A0A7R9FLJ5</accession>
<keyword evidence="6" id="KW-0539">Nucleus</keyword>
<evidence type="ECO:0000256" key="7">
    <source>
        <dbReference type="PROSITE-ProRule" id="PRU00042"/>
    </source>
</evidence>
<keyword evidence="2 8" id="KW-0479">Metal-binding</keyword>
<feature type="domain" description="C2H2-type" evidence="9">
    <location>
        <begin position="368"/>
        <end position="395"/>
    </location>
</feature>
<feature type="domain" description="C2H2-type" evidence="9">
    <location>
        <begin position="289"/>
        <end position="325"/>
    </location>
</feature>
<evidence type="ECO:0000256" key="2">
    <source>
        <dbReference type="ARBA" id="ARBA00022723"/>
    </source>
</evidence>
<evidence type="ECO:0000259" key="10">
    <source>
        <dbReference type="PROSITE" id="PS51915"/>
    </source>
</evidence>
<dbReference type="Pfam" id="PF00096">
    <property type="entry name" value="zf-C2H2"/>
    <property type="match status" value="3"/>
</dbReference>
<evidence type="ECO:0000256" key="4">
    <source>
        <dbReference type="ARBA" id="ARBA00022771"/>
    </source>
</evidence>
<feature type="binding site" evidence="8">
    <location>
        <position position="62"/>
    </location>
    <ligand>
        <name>Zn(2+)</name>
        <dbReference type="ChEBI" id="CHEBI:29105"/>
    </ligand>
</feature>
<reference evidence="11" key="1">
    <citation type="submission" date="2020-11" db="EMBL/GenBank/DDBJ databases">
        <authorList>
            <person name="Tran Van P."/>
        </authorList>
    </citation>
    <scope>NUCLEOTIDE SEQUENCE</scope>
</reference>
<dbReference type="GO" id="GO:0010468">
    <property type="term" value="P:regulation of gene expression"/>
    <property type="evidence" value="ECO:0007669"/>
    <property type="project" value="TreeGrafter"/>
</dbReference>
<evidence type="ECO:0000259" key="9">
    <source>
        <dbReference type="PROSITE" id="PS50157"/>
    </source>
</evidence>
<evidence type="ECO:0000256" key="8">
    <source>
        <dbReference type="PROSITE-ProRule" id="PRU01263"/>
    </source>
</evidence>
<dbReference type="SUPFAM" id="SSF57716">
    <property type="entry name" value="Glucocorticoid receptor-like (DNA-binding domain)"/>
    <property type="match status" value="1"/>
</dbReference>
<dbReference type="Gene3D" id="3.30.160.60">
    <property type="entry name" value="Classic Zinc Finger"/>
    <property type="match status" value="3"/>
</dbReference>
<gene>
    <name evidence="11" type="ORF">TTEB3V08_LOCUS3891</name>
</gene>
<evidence type="ECO:0000256" key="6">
    <source>
        <dbReference type="ARBA" id="ARBA00023242"/>
    </source>
</evidence>
<feature type="domain" description="ZAD" evidence="10">
    <location>
        <begin position="8"/>
        <end position="86"/>
    </location>
</feature>
<dbReference type="AlphaFoldDB" id="A0A7R9FLJ5"/>